<proteinExistence type="predicted"/>
<evidence type="ECO:0000313" key="2">
    <source>
        <dbReference type="Proteomes" id="UP000217895"/>
    </source>
</evidence>
<dbReference type="AlphaFoldDB" id="A0A1Z4JBV7"/>
<protein>
    <submittedName>
        <fullName evidence="1">Uncharacterized protein</fullName>
    </submittedName>
</protein>
<evidence type="ECO:0000313" key="1">
    <source>
        <dbReference type="EMBL" id="BAY54190.1"/>
    </source>
</evidence>
<organism evidence="1 2">
    <name type="scientific">Leptolyngbya boryana NIES-2135</name>
    <dbReference type="NCBI Taxonomy" id="1973484"/>
    <lineage>
        <taxon>Bacteria</taxon>
        <taxon>Bacillati</taxon>
        <taxon>Cyanobacteriota</taxon>
        <taxon>Cyanophyceae</taxon>
        <taxon>Leptolyngbyales</taxon>
        <taxon>Leptolyngbyaceae</taxon>
        <taxon>Leptolyngbya group</taxon>
        <taxon>Leptolyngbya</taxon>
    </lineage>
</organism>
<reference evidence="1 2" key="1">
    <citation type="submission" date="2017-06" db="EMBL/GenBank/DDBJ databases">
        <title>Genome sequencing of cyanobaciteial culture collection at National Institute for Environmental Studies (NIES).</title>
        <authorList>
            <person name="Hirose Y."/>
            <person name="Shimura Y."/>
            <person name="Fujisawa T."/>
            <person name="Nakamura Y."/>
            <person name="Kawachi M."/>
        </authorList>
    </citation>
    <scope>NUCLEOTIDE SEQUENCE [LARGE SCALE GENOMIC DNA]</scope>
    <source>
        <strain evidence="1 2">NIES-2135</strain>
    </source>
</reference>
<keyword evidence="2" id="KW-1185">Reference proteome</keyword>
<name>A0A1Z4JBV7_LEPBY</name>
<dbReference type="Proteomes" id="UP000217895">
    <property type="component" value="Chromosome"/>
</dbReference>
<gene>
    <name evidence="1" type="ORF">NIES2135_10060</name>
</gene>
<accession>A0A1Z4JBV7</accession>
<sequence>MEDNTTISVCIGTFDPSGIPITITRHLSDCATVAFQAITLNLLLAQTFNLDPAETVEIHHEGGSGIRINRTLKGFIGYAGTYSNNS</sequence>
<dbReference type="EMBL" id="AP018203">
    <property type="protein sequence ID" value="BAY54190.1"/>
    <property type="molecule type" value="Genomic_DNA"/>
</dbReference>